<protein>
    <recommendedName>
        <fullName evidence="3">Phage tail protein</fullName>
    </recommendedName>
</protein>
<sequence length="172" mass="18392">MSKEKSMAPTALPATDRYISPEVTVYYWVPEIADINQPDRDELDHADAWDLSAEVASATGWEVAADRVAVPDLGTRKTGRISGRINPGDAQLTCYASQDTDDVRAVIKRGDRGNVFIGYGGDVAGQHARVFAVEVSAVTPTVDVAGSEASRVILDFSITDWAEDVVIPGPAS</sequence>
<proteinExistence type="predicted"/>
<gene>
    <name evidence="1" type="ORF">AWW66_03300</name>
</gene>
<evidence type="ECO:0008006" key="3">
    <source>
        <dbReference type="Google" id="ProtNLM"/>
    </source>
</evidence>
<dbReference type="Pfam" id="PF25595">
    <property type="entry name" value="Phage_TTP_16"/>
    <property type="match status" value="1"/>
</dbReference>
<keyword evidence="2" id="KW-1185">Reference proteome</keyword>
<organism evidence="1 2">
    <name type="scientific">Micromonospora rosaria</name>
    <dbReference type="NCBI Taxonomy" id="47874"/>
    <lineage>
        <taxon>Bacteria</taxon>
        <taxon>Bacillati</taxon>
        <taxon>Actinomycetota</taxon>
        <taxon>Actinomycetes</taxon>
        <taxon>Micromonosporales</taxon>
        <taxon>Micromonosporaceae</taxon>
        <taxon>Micromonospora</taxon>
    </lineage>
</organism>
<dbReference type="InterPro" id="IPR058009">
    <property type="entry name" value="TTP_Phage_16"/>
</dbReference>
<reference evidence="1 2" key="1">
    <citation type="submission" date="2016-01" db="EMBL/GenBank/DDBJ databases">
        <title>Whole genome sequence and analysis of Micromonospora rosaria DSM 803, which can produce antibacterial substance rosamicin.</title>
        <authorList>
            <person name="Yang H."/>
            <person name="He X."/>
            <person name="Zhu D."/>
        </authorList>
    </citation>
    <scope>NUCLEOTIDE SEQUENCE [LARGE SCALE GENOMIC DNA]</scope>
    <source>
        <strain evidence="1 2">DSM 803</strain>
    </source>
</reference>
<evidence type="ECO:0000313" key="1">
    <source>
        <dbReference type="EMBL" id="KXK63353.1"/>
    </source>
</evidence>
<dbReference type="AlphaFoldDB" id="A0A136PYB4"/>
<comment type="caution">
    <text evidence="1">The sequence shown here is derived from an EMBL/GenBank/DDBJ whole genome shotgun (WGS) entry which is preliminary data.</text>
</comment>
<dbReference type="EMBL" id="LRQV01000006">
    <property type="protein sequence ID" value="KXK63353.1"/>
    <property type="molecule type" value="Genomic_DNA"/>
</dbReference>
<name>A0A136PYB4_9ACTN</name>
<evidence type="ECO:0000313" key="2">
    <source>
        <dbReference type="Proteomes" id="UP000070620"/>
    </source>
</evidence>
<accession>A0A136PYB4</accession>
<dbReference type="Proteomes" id="UP000070620">
    <property type="component" value="Unassembled WGS sequence"/>
</dbReference>